<keyword evidence="5 7" id="KW-1278">Translocase</keyword>
<dbReference type="SUPFAM" id="SSF52540">
    <property type="entry name" value="P-loop containing nucleoside triphosphate hydrolases"/>
    <property type="match status" value="1"/>
</dbReference>
<dbReference type="GO" id="GO:0005524">
    <property type="term" value="F:ATP binding"/>
    <property type="evidence" value="ECO:0007669"/>
    <property type="project" value="UniProtKB-KW"/>
</dbReference>
<dbReference type="GO" id="GO:0043190">
    <property type="term" value="C:ATP-binding cassette (ABC) transporter complex"/>
    <property type="evidence" value="ECO:0007669"/>
    <property type="project" value="InterPro"/>
</dbReference>
<comment type="catalytic activity">
    <reaction evidence="7">
        <text>ATP + H2O + polyamine-[polyamine-binding protein]Side 1 = ADP + phosphate + polyamineSide 2 + [polyamine-binding protein]Side 1.</text>
        <dbReference type="EC" id="7.6.2.11"/>
    </reaction>
</comment>
<dbReference type="EC" id="7.6.2.11" evidence="7"/>
<dbReference type="SUPFAM" id="SSF50331">
    <property type="entry name" value="MOP-like"/>
    <property type="match status" value="1"/>
</dbReference>
<dbReference type="PROSITE" id="PS50893">
    <property type="entry name" value="ABC_TRANSPORTER_2"/>
    <property type="match status" value="1"/>
</dbReference>
<evidence type="ECO:0000313" key="10">
    <source>
        <dbReference type="Proteomes" id="UP000278222"/>
    </source>
</evidence>
<keyword evidence="4 7" id="KW-0067">ATP-binding</keyword>
<dbReference type="RefSeq" id="WP_123693939.1">
    <property type="nucleotide sequence ID" value="NZ_AP019700.1"/>
</dbReference>
<dbReference type="GO" id="GO:0016887">
    <property type="term" value="F:ATP hydrolysis activity"/>
    <property type="evidence" value="ECO:0007669"/>
    <property type="project" value="InterPro"/>
</dbReference>
<name>A0A3N1L2Y8_9PROT</name>
<comment type="subunit">
    <text evidence="7">The complex is composed of two ATP-binding proteins (PotA), two transmembrane proteins (PotB and PotC) and a solute-binding protein (PotD).</text>
</comment>
<dbReference type="InterPro" id="IPR003439">
    <property type="entry name" value="ABC_transporter-like_ATP-bd"/>
</dbReference>
<dbReference type="Gene3D" id="2.40.50.100">
    <property type="match status" value="1"/>
</dbReference>
<dbReference type="AlphaFoldDB" id="A0A3N1L2Y8"/>
<dbReference type="FunFam" id="3.40.50.300:FF:000042">
    <property type="entry name" value="Maltose/maltodextrin ABC transporter, ATP-binding protein"/>
    <property type="match status" value="1"/>
</dbReference>
<dbReference type="NCBIfam" id="TIGR01187">
    <property type="entry name" value="potA"/>
    <property type="match status" value="1"/>
</dbReference>
<evidence type="ECO:0000256" key="7">
    <source>
        <dbReference type="RuleBase" id="RU364083"/>
    </source>
</evidence>
<dbReference type="PROSITE" id="PS00211">
    <property type="entry name" value="ABC_TRANSPORTER_1"/>
    <property type="match status" value="1"/>
</dbReference>
<dbReference type="PANTHER" id="PTHR42781:SF6">
    <property type="entry name" value="SPERMIDINE_PUTRESCINE IMPORT ATP-BINDING PROTEIN POTA"/>
    <property type="match status" value="1"/>
</dbReference>
<dbReference type="Pfam" id="PF00005">
    <property type="entry name" value="ABC_tran"/>
    <property type="match status" value="1"/>
</dbReference>
<dbReference type="InterPro" id="IPR008995">
    <property type="entry name" value="Mo/tungstate-bd_C_term_dom"/>
</dbReference>
<evidence type="ECO:0000256" key="6">
    <source>
        <dbReference type="ARBA" id="ARBA00023136"/>
    </source>
</evidence>
<gene>
    <name evidence="7" type="primary">potA</name>
    <name evidence="9" type="ORF">EDC65_4424</name>
</gene>
<proteinExistence type="inferred from homology"/>
<keyword evidence="3 7" id="KW-0547">Nucleotide-binding</keyword>
<evidence type="ECO:0000313" key="9">
    <source>
        <dbReference type="EMBL" id="ROP83775.1"/>
    </source>
</evidence>
<accession>A0A3N1L2Y8</accession>
<keyword evidence="1 7" id="KW-0813">Transport</keyword>
<dbReference type="Proteomes" id="UP000278222">
    <property type="component" value="Unassembled WGS sequence"/>
</dbReference>
<dbReference type="Gene3D" id="3.40.50.300">
    <property type="entry name" value="P-loop containing nucleotide triphosphate hydrolases"/>
    <property type="match status" value="1"/>
</dbReference>
<comment type="function">
    <text evidence="7">Part of the ABC transporter complex PotABCD involved in spermidine/putrescine import. Responsible for energy coupling to the transport system.</text>
</comment>
<dbReference type="SMART" id="SM00382">
    <property type="entry name" value="AAA"/>
    <property type="match status" value="1"/>
</dbReference>
<dbReference type="InterPro" id="IPR017871">
    <property type="entry name" value="ABC_transporter-like_CS"/>
</dbReference>
<dbReference type="InterPro" id="IPR050093">
    <property type="entry name" value="ABC_SmlMolc_Importer"/>
</dbReference>
<evidence type="ECO:0000256" key="2">
    <source>
        <dbReference type="ARBA" id="ARBA00022475"/>
    </source>
</evidence>
<dbReference type="InterPro" id="IPR005893">
    <property type="entry name" value="PotA-like"/>
</dbReference>
<dbReference type="InterPro" id="IPR003593">
    <property type="entry name" value="AAA+_ATPase"/>
</dbReference>
<keyword evidence="10" id="KW-1185">Reference proteome</keyword>
<evidence type="ECO:0000259" key="8">
    <source>
        <dbReference type="PROSITE" id="PS50893"/>
    </source>
</evidence>
<dbReference type="OrthoDB" id="9802264at2"/>
<dbReference type="InterPro" id="IPR013611">
    <property type="entry name" value="Transp-assoc_OB_typ2"/>
</dbReference>
<keyword evidence="2 7" id="KW-1003">Cell membrane</keyword>
<evidence type="ECO:0000256" key="3">
    <source>
        <dbReference type="ARBA" id="ARBA00022741"/>
    </source>
</evidence>
<keyword evidence="6 7" id="KW-0472">Membrane</keyword>
<comment type="caution">
    <text evidence="9">The sequence shown here is derived from an EMBL/GenBank/DDBJ whole genome shotgun (WGS) entry which is preliminary data.</text>
</comment>
<protein>
    <recommendedName>
        <fullName evidence="7">Spermidine/putrescine import ATP-binding protein PotA</fullName>
        <ecNumber evidence="7">7.6.2.11</ecNumber>
    </recommendedName>
</protein>
<evidence type="ECO:0000256" key="4">
    <source>
        <dbReference type="ARBA" id="ARBA00022840"/>
    </source>
</evidence>
<dbReference type="EMBL" id="RJKX01000016">
    <property type="protein sequence ID" value="ROP83775.1"/>
    <property type="molecule type" value="Genomic_DNA"/>
</dbReference>
<dbReference type="Pfam" id="PF08402">
    <property type="entry name" value="TOBE_2"/>
    <property type="match status" value="1"/>
</dbReference>
<sequence length="376" mass="40003">MTAAARAFTPATDPLVAFVGVSKRYGAPGAGAAVAGLDLDIGRGEFVTFLGPSGSGKTTSLMMLAGFETPTEGDILVAGRSVRRIPPHRRNIGVVFQHYALFPHMTVGENVAFPLSVRGIGREEAARRVDKALDLVRLGGYGRRRPAELSGGQQQRVALARALVFGPDIVLMDEPLGALDKQLREQLQLEIKHIHDGLGVTIVYVTHDQSEALTLSDRIAVFKDGRVDQVGSPTEIYERPTTAFVARFIGESNRLDGQVRSVDGRHCVVETTGGVVIRALNAGGFGPGQATTLSVRPERISPLEPGTSPDNQVAARVEELIYHGDHVRARLGLPGANGFVVKVANSAGTRPLAAGEMVELGWSADDCRALDPLPAD</sequence>
<dbReference type="GO" id="GO:0015417">
    <property type="term" value="F:ABC-type polyamine transporter activity"/>
    <property type="evidence" value="ECO:0007669"/>
    <property type="project" value="UniProtKB-EC"/>
</dbReference>
<dbReference type="InterPro" id="IPR027417">
    <property type="entry name" value="P-loop_NTPase"/>
</dbReference>
<comment type="similarity">
    <text evidence="7">Belongs to the ABC transporter superfamily. Spermidine/putrescine importer (TC 3.A.1.11.1) family.</text>
</comment>
<reference evidence="9 10" key="1">
    <citation type="submission" date="2018-11" db="EMBL/GenBank/DDBJ databases">
        <title>Genomic Encyclopedia of Type Strains, Phase IV (KMG-IV): sequencing the most valuable type-strain genomes for metagenomic binning, comparative biology and taxonomic classification.</title>
        <authorList>
            <person name="Goeker M."/>
        </authorList>
    </citation>
    <scope>NUCLEOTIDE SEQUENCE [LARGE SCALE GENOMIC DNA]</scope>
    <source>
        <strain evidence="9 10">DSM 5900</strain>
    </source>
</reference>
<feature type="domain" description="ABC transporter" evidence="8">
    <location>
        <begin position="16"/>
        <end position="249"/>
    </location>
</feature>
<dbReference type="PANTHER" id="PTHR42781">
    <property type="entry name" value="SPERMIDINE/PUTRESCINE IMPORT ATP-BINDING PROTEIN POTA"/>
    <property type="match status" value="1"/>
</dbReference>
<evidence type="ECO:0000256" key="1">
    <source>
        <dbReference type="ARBA" id="ARBA00022448"/>
    </source>
</evidence>
<evidence type="ECO:0000256" key="5">
    <source>
        <dbReference type="ARBA" id="ARBA00022967"/>
    </source>
</evidence>
<organism evidence="9 10">
    <name type="scientific">Stella humosa</name>
    <dbReference type="NCBI Taxonomy" id="94"/>
    <lineage>
        <taxon>Bacteria</taxon>
        <taxon>Pseudomonadati</taxon>
        <taxon>Pseudomonadota</taxon>
        <taxon>Alphaproteobacteria</taxon>
        <taxon>Rhodospirillales</taxon>
        <taxon>Stellaceae</taxon>
        <taxon>Stella</taxon>
    </lineage>
</organism>